<evidence type="ECO:0000313" key="1">
    <source>
        <dbReference type="EMBL" id="CAH6720951.1"/>
    </source>
</evidence>
<gene>
    <name evidence="1" type="ORF">CLIB1444_05S00298</name>
</gene>
<dbReference type="Proteomes" id="UP001152531">
    <property type="component" value="Unassembled WGS sequence"/>
</dbReference>
<comment type="caution">
    <text evidence="1">The sequence shown here is derived from an EMBL/GenBank/DDBJ whole genome shotgun (WGS) entry which is preliminary data.</text>
</comment>
<accession>A0ACA9Y7F9</accession>
<organism evidence="1 2">
    <name type="scientific">[Candida] jaroonii</name>
    <dbReference type="NCBI Taxonomy" id="467808"/>
    <lineage>
        <taxon>Eukaryota</taxon>
        <taxon>Fungi</taxon>
        <taxon>Dikarya</taxon>
        <taxon>Ascomycota</taxon>
        <taxon>Saccharomycotina</taxon>
        <taxon>Pichiomycetes</taxon>
        <taxon>Debaryomycetaceae</taxon>
        <taxon>Yamadazyma</taxon>
    </lineage>
</organism>
<protein>
    <submittedName>
        <fullName evidence="1">Uncharacterized protein</fullName>
    </submittedName>
</protein>
<sequence length="188" mass="21411">MESIVSENSDLSHQNQPIQIHDNNQHNLSSDNQKKPKNGKPWYSFLDHSALILENKGSVARDHMANERTFLAWTRTGSIFLTLAVTFLQFVHLSTKSNTVTIGNMEYDLTEITNRNLPHFQRYGRAIVILGISLSISCVMFATMRFFHTQTLLTRDQFPAGRIAIGFIVVLNMAMVLTLLVFEIRISQ</sequence>
<proteinExistence type="predicted"/>
<name>A0ACA9Y7F9_9ASCO</name>
<dbReference type="EMBL" id="CALSDN010000005">
    <property type="protein sequence ID" value="CAH6720951.1"/>
    <property type="molecule type" value="Genomic_DNA"/>
</dbReference>
<keyword evidence="2" id="KW-1185">Reference proteome</keyword>
<reference evidence="1" key="1">
    <citation type="submission" date="2022-06" db="EMBL/GenBank/DDBJ databases">
        <authorList>
            <person name="Legras J.-L."/>
            <person name="Devillers H."/>
            <person name="Grondin C."/>
        </authorList>
    </citation>
    <scope>NUCLEOTIDE SEQUENCE</scope>
    <source>
        <strain evidence="1">CLIB 1444</strain>
    </source>
</reference>
<evidence type="ECO:0000313" key="2">
    <source>
        <dbReference type="Proteomes" id="UP001152531"/>
    </source>
</evidence>